<dbReference type="KEGG" id="ome:OLMES_5228"/>
<dbReference type="EMBL" id="CP021425">
    <property type="protein sequence ID" value="ARU59212.1"/>
    <property type="molecule type" value="Genomic_DNA"/>
</dbReference>
<dbReference type="Proteomes" id="UP000196027">
    <property type="component" value="Chromosome"/>
</dbReference>
<dbReference type="RefSeq" id="WP_087463908.1">
    <property type="nucleotide sequence ID" value="NZ_CP021425.1"/>
</dbReference>
<proteinExistence type="predicted"/>
<keyword evidence="2" id="KW-1185">Reference proteome</keyword>
<name>A0A1Y0IFA1_9GAMM</name>
<gene>
    <name evidence="1" type="ORF">OLMES_5228</name>
</gene>
<reference evidence="1 2" key="1">
    <citation type="submission" date="2017-05" db="EMBL/GenBank/DDBJ databases">
        <title>Genomic insights into alkan degradation activity of Oleiphilus messinensis.</title>
        <authorList>
            <person name="Kozyavkin S.A."/>
            <person name="Slesarev A.I."/>
            <person name="Golyshin P.N."/>
            <person name="Korzhenkov A."/>
            <person name="Golyshina O.N."/>
            <person name="Toshchakov S.V."/>
        </authorList>
    </citation>
    <scope>NUCLEOTIDE SEQUENCE [LARGE SCALE GENOMIC DNA]</scope>
    <source>
        <strain evidence="1 2">ME102</strain>
    </source>
</reference>
<accession>A0A1Y0IFA1</accession>
<dbReference type="AlphaFoldDB" id="A0A1Y0IFA1"/>
<sequence length="305" mass="34506">MSNGVQRTTIEKLLKISETQEATIIEKLAKEEFGDLFQELVKSGILAHFKILKSVEVFDGDCEFFADIQRRDGKNMYFSAADGWVAVNDEDINLYQVNFEWLLRMVMDALDIGDRHTPKVILEGKIWALGQHRIEKQNTNILVVRDMKSSVVLDALKNYLKIHHKSSNPALVIALDQNLPDHLELPNQNQLGRLNEAIKWDKDDFELNTVLLAGKMGGSISQDGFSAGFRNLVVNGKQYQFTKKQAEAVEFLCNAGGPRHQDEVLAEINSTQSKLLQVFRSRGKANEAWGEVIKSDGKGNYWLEL</sequence>
<evidence type="ECO:0000313" key="2">
    <source>
        <dbReference type="Proteomes" id="UP000196027"/>
    </source>
</evidence>
<protein>
    <submittedName>
        <fullName evidence="1">Uncharacterized protein</fullName>
    </submittedName>
</protein>
<evidence type="ECO:0000313" key="1">
    <source>
        <dbReference type="EMBL" id="ARU59212.1"/>
    </source>
</evidence>
<organism evidence="1 2">
    <name type="scientific">Oleiphilus messinensis</name>
    <dbReference type="NCBI Taxonomy" id="141451"/>
    <lineage>
        <taxon>Bacteria</taxon>
        <taxon>Pseudomonadati</taxon>
        <taxon>Pseudomonadota</taxon>
        <taxon>Gammaproteobacteria</taxon>
        <taxon>Oceanospirillales</taxon>
        <taxon>Oleiphilaceae</taxon>
        <taxon>Oleiphilus</taxon>
    </lineage>
</organism>